<dbReference type="Gene3D" id="2.40.370.10">
    <property type="entry name" value="AttH-like domain"/>
    <property type="match status" value="2"/>
</dbReference>
<comment type="caution">
    <text evidence="2">The sequence shown here is derived from an EMBL/GenBank/DDBJ whole genome shotgun (WGS) entry which is preliminary data.</text>
</comment>
<feature type="non-terminal residue" evidence="2">
    <location>
        <position position="308"/>
    </location>
</feature>
<dbReference type="PANTHER" id="PTHR38591">
    <property type="entry name" value="HYDROLASE"/>
    <property type="match status" value="1"/>
</dbReference>
<reference evidence="2" key="1">
    <citation type="submission" date="2020-05" db="EMBL/GenBank/DDBJ databases">
        <title>Sulfur intermediates as new biogeochemical hubs in an aquatic model microbial ecosystem.</title>
        <authorList>
            <person name="Vigneron A."/>
        </authorList>
    </citation>
    <scope>NUCLEOTIDE SEQUENCE</scope>
    <source>
        <strain evidence="2">Bin.250</strain>
    </source>
</reference>
<dbReference type="Proteomes" id="UP000754644">
    <property type="component" value="Unassembled WGS sequence"/>
</dbReference>
<evidence type="ECO:0000313" key="2">
    <source>
        <dbReference type="EMBL" id="NQV65234.1"/>
    </source>
</evidence>
<dbReference type="InterPro" id="IPR010791">
    <property type="entry name" value="AttH_dom"/>
</dbReference>
<dbReference type="Pfam" id="PF17186">
    <property type="entry name" value="Lipocalin_9"/>
    <property type="match status" value="1"/>
</dbReference>
<feature type="domain" description="AttH" evidence="1">
    <location>
        <begin position="46"/>
        <end position="234"/>
    </location>
</feature>
<organism evidence="2 3">
    <name type="scientific">SAR86 cluster bacterium</name>
    <dbReference type="NCBI Taxonomy" id="2030880"/>
    <lineage>
        <taxon>Bacteria</taxon>
        <taxon>Pseudomonadati</taxon>
        <taxon>Pseudomonadota</taxon>
        <taxon>Gammaproteobacteria</taxon>
        <taxon>SAR86 cluster</taxon>
    </lineage>
</organism>
<protein>
    <submittedName>
        <fullName evidence="2">Carotenoid 1,2-hydratase</fullName>
    </submittedName>
</protein>
<dbReference type="SUPFAM" id="SSF159245">
    <property type="entry name" value="AttH-like"/>
    <property type="match status" value="1"/>
</dbReference>
<evidence type="ECO:0000259" key="1">
    <source>
        <dbReference type="Pfam" id="PF07143"/>
    </source>
</evidence>
<accession>A0A973A7Z7</accession>
<sequence>MALPWQLQASEAYQLLRGDPTGYAAVVPGTALKFPQDHLPHPDYRIEWWYLTANLMDASGAHYDVHWTLFRQSMSPQADPGGWSSNQVWMAHTALSTPEGHVYKQQFARGGIGQAGVESTTNNEVTANPESTTATDSPNQFQAWLDNGMLKGQGSSPLPGQLSFTVEDFEVSLNLDATTPWVLQGNAGYSRKSNMGQASYYYSQPHITITGQVTRNQQTIQLTGQGWLDREWSSQPLAPDQPGWDWLSVHLDDGHALMIYRLRQAAGEDWVSGSWITPEGKATTLNKIDIVFEPIRLTTVETGANTHH</sequence>
<evidence type="ECO:0000313" key="3">
    <source>
        <dbReference type="Proteomes" id="UP000754644"/>
    </source>
</evidence>
<dbReference type="InterPro" id="IPR023374">
    <property type="entry name" value="AttH-like_dom_sf"/>
</dbReference>
<dbReference type="PANTHER" id="PTHR38591:SF1">
    <property type="entry name" value="BLL1000 PROTEIN"/>
    <property type="match status" value="1"/>
</dbReference>
<proteinExistence type="predicted"/>
<gene>
    <name evidence="2" type="ORF">HQ497_07705</name>
</gene>
<dbReference type="Pfam" id="PF07143">
    <property type="entry name" value="CrtC"/>
    <property type="match status" value="1"/>
</dbReference>
<dbReference type="AlphaFoldDB" id="A0A973A7Z7"/>
<name>A0A973A7Z7_9GAMM</name>
<dbReference type="EMBL" id="JABMOJ010000289">
    <property type="protein sequence ID" value="NQV65234.1"/>
    <property type="molecule type" value="Genomic_DNA"/>
</dbReference>